<sequence>MDWTRKKLYSQYDKWSADYLLALQAQAAQSDFRPTYHIAPTSGLLNDPNGFSFFNNQWHLFYQSFPFGPVHGLKSWVHLVSDDLVTWHNLGTILNADTAYDSHGAYSGSAMVIEDRLFLMYTGNVRDKDWVRHPFQNGAYLDTDNHLTKLSLPLIKQPAHVTDHFRDPQVLKKDDTYYALLGAQDANTKQGKISIFKSNNLTTWEDLGYLNFTQQDMGYMIECPNLVTVNEKPVLIFCPQGLDKNIINSDNIYPNTYLIGDNCQLKNGEFHSTHNIELLDHGFDIYASQAFNAPDGNAYLVSWLGLPEIAYPTDSENWAHCMSVVKKLTIRNDKLYQEPVAAFKNYRKCHAELHGMLNEHQQIVITENATLSYELEISFLQNQQGTLSLLSSSNSKGLRLNFSTSNNAYFEIDRKDCGIPFATAYGTKRRVALEDNAPLKLHILIDHSTCEVFVNGGEFVFSQRIFPNDDDLQILLASESEVIYNGDWWKISNMTH</sequence>
<dbReference type="PANTHER" id="PTHR43101:SF1">
    <property type="entry name" value="BETA-FRUCTOSIDASE"/>
    <property type="match status" value="1"/>
</dbReference>
<comment type="pathway">
    <text evidence="1 9">Glycan biosynthesis; sucrose metabolism.</text>
</comment>
<keyword evidence="6 8" id="KW-0326">Glycosidase</keyword>
<dbReference type="EMBL" id="AZDX01000020">
    <property type="protein sequence ID" value="KRL06495.1"/>
    <property type="molecule type" value="Genomic_DNA"/>
</dbReference>
<dbReference type="GO" id="GO:0004564">
    <property type="term" value="F:beta-fructofuranosidase activity"/>
    <property type="evidence" value="ECO:0007669"/>
    <property type="project" value="UniProtKB-EC"/>
</dbReference>
<comment type="function">
    <text evidence="9">Enables the bacterium to metabolize sucrose as a sole carbon source.</text>
</comment>
<evidence type="ECO:0000256" key="2">
    <source>
        <dbReference type="ARBA" id="ARBA00009902"/>
    </source>
</evidence>
<dbReference type="OrthoDB" id="9759709at2"/>
<dbReference type="GO" id="GO:0005985">
    <property type="term" value="P:sucrose metabolic process"/>
    <property type="evidence" value="ECO:0007669"/>
    <property type="project" value="UniProtKB-UniPathway"/>
</dbReference>
<feature type="domain" description="Glycosyl hydrolase family 32 N-terminal" evidence="10">
    <location>
        <begin position="37"/>
        <end position="339"/>
    </location>
</feature>
<dbReference type="PANTHER" id="PTHR43101">
    <property type="entry name" value="BETA-FRUCTOSIDASE"/>
    <property type="match status" value="1"/>
</dbReference>
<dbReference type="STRING" id="1423759.FC92_GL000717"/>
<dbReference type="SUPFAM" id="SSF49899">
    <property type="entry name" value="Concanavalin A-like lectins/glucanases"/>
    <property type="match status" value="1"/>
</dbReference>
<evidence type="ECO:0000256" key="7">
    <source>
        <dbReference type="ARBA" id="ARBA00033367"/>
    </source>
</evidence>
<dbReference type="RefSeq" id="WP_057869724.1">
    <property type="nucleotide sequence ID" value="NZ_AZDX01000020.1"/>
</dbReference>
<evidence type="ECO:0000256" key="6">
    <source>
        <dbReference type="ARBA" id="ARBA00023295"/>
    </source>
</evidence>
<dbReference type="InterPro" id="IPR001362">
    <property type="entry name" value="Glyco_hydro_32"/>
</dbReference>
<name>A0A0R1MEK7_9LACO</name>
<dbReference type="PATRIC" id="fig|1423759.3.peg.757"/>
<evidence type="ECO:0000259" key="10">
    <source>
        <dbReference type="Pfam" id="PF00251"/>
    </source>
</evidence>
<evidence type="ECO:0000256" key="4">
    <source>
        <dbReference type="ARBA" id="ARBA00019623"/>
    </source>
</evidence>
<dbReference type="Gene3D" id="2.60.120.560">
    <property type="entry name" value="Exo-inulinase, domain 1"/>
    <property type="match status" value="1"/>
</dbReference>
<dbReference type="AlphaFoldDB" id="A0A0R1MEK7"/>
<evidence type="ECO:0000256" key="5">
    <source>
        <dbReference type="ARBA" id="ARBA00022801"/>
    </source>
</evidence>
<dbReference type="UniPathway" id="UPA00238"/>
<evidence type="ECO:0000313" key="12">
    <source>
        <dbReference type="EMBL" id="KRL06495.1"/>
    </source>
</evidence>
<dbReference type="NCBIfam" id="TIGR01322">
    <property type="entry name" value="scrB_fam"/>
    <property type="match status" value="1"/>
</dbReference>
<dbReference type="InterPro" id="IPR013320">
    <property type="entry name" value="ConA-like_dom_sf"/>
</dbReference>
<dbReference type="Gene3D" id="2.115.10.20">
    <property type="entry name" value="Glycosyl hydrolase domain, family 43"/>
    <property type="match status" value="1"/>
</dbReference>
<dbReference type="Pfam" id="PF00251">
    <property type="entry name" value="Glyco_hydro_32N"/>
    <property type="match status" value="1"/>
</dbReference>
<feature type="domain" description="Glycosyl hydrolase family 32 C-terminal" evidence="11">
    <location>
        <begin position="362"/>
        <end position="479"/>
    </location>
</feature>
<dbReference type="GO" id="GO:0005737">
    <property type="term" value="C:cytoplasm"/>
    <property type="evidence" value="ECO:0007669"/>
    <property type="project" value="UniProtKB-SubCell"/>
</dbReference>
<evidence type="ECO:0000259" key="11">
    <source>
        <dbReference type="Pfam" id="PF08244"/>
    </source>
</evidence>
<comment type="subcellular location">
    <subcellularLocation>
        <location evidence="9">Cytoplasm</location>
    </subcellularLocation>
</comment>
<dbReference type="Pfam" id="PF08244">
    <property type="entry name" value="Glyco_hydro_32C"/>
    <property type="match status" value="1"/>
</dbReference>
<evidence type="ECO:0000256" key="9">
    <source>
        <dbReference type="RuleBase" id="RU365015"/>
    </source>
</evidence>
<organism evidence="12 13">
    <name type="scientific">Liquorilactobacillus hordei DSM 19519</name>
    <dbReference type="NCBI Taxonomy" id="1423759"/>
    <lineage>
        <taxon>Bacteria</taxon>
        <taxon>Bacillati</taxon>
        <taxon>Bacillota</taxon>
        <taxon>Bacilli</taxon>
        <taxon>Lactobacillales</taxon>
        <taxon>Lactobacillaceae</taxon>
        <taxon>Liquorilactobacillus</taxon>
    </lineage>
</organism>
<dbReference type="PROSITE" id="PS00609">
    <property type="entry name" value="GLYCOSYL_HYDROL_F32"/>
    <property type="match status" value="1"/>
</dbReference>
<dbReference type="InterPro" id="IPR013189">
    <property type="entry name" value="Glyco_hydro_32_C"/>
</dbReference>
<keyword evidence="9" id="KW-0119">Carbohydrate metabolism</keyword>
<dbReference type="SMART" id="SM00640">
    <property type="entry name" value="Glyco_32"/>
    <property type="match status" value="1"/>
</dbReference>
<keyword evidence="13" id="KW-1185">Reference proteome</keyword>
<dbReference type="GeneID" id="98310112"/>
<comment type="similarity">
    <text evidence="2 8">Belongs to the glycosyl hydrolase 32 family.</text>
</comment>
<evidence type="ECO:0000256" key="1">
    <source>
        <dbReference type="ARBA" id="ARBA00004914"/>
    </source>
</evidence>
<keyword evidence="5 8" id="KW-0378">Hydrolase</keyword>
<dbReference type="InterPro" id="IPR051214">
    <property type="entry name" value="GH32_Enzymes"/>
</dbReference>
<dbReference type="EC" id="3.2.1.26" evidence="3 8"/>
<proteinExistence type="inferred from homology"/>
<evidence type="ECO:0000256" key="8">
    <source>
        <dbReference type="RuleBase" id="RU362110"/>
    </source>
</evidence>
<dbReference type="SUPFAM" id="SSF75005">
    <property type="entry name" value="Arabinanase/levansucrase/invertase"/>
    <property type="match status" value="1"/>
</dbReference>
<keyword evidence="9" id="KW-0963">Cytoplasm</keyword>
<evidence type="ECO:0000313" key="13">
    <source>
        <dbReference type="Proteomes" id="UP000051448"/>
    </source>
</evidence>
<dbReference type="InterPro" id="IPR006232">
    <property type="entry name" value="Suc6P_hydrolase"/>
</dbReference>
<reference evidence="12 13" key="1">
    <citation type="journal article" date="2015" name="Genome Announc.">
        <title>Expanding the biotechnology potential of lactobacilli through comparative genomics of 213 strains and associated genera.</title>
        <authorList>
            <person name="Sun Z."/>
            <person name="Harris H.M."/>
            <person name="McCann A."/>
            <person name="Guo C."/>
            <person name="Argimon S."/>
            <person name="Zhang W."/>
            <person name="Yang X."/>
            <person name="Jeffery I.B."/>
            <person name="Cooney J.C."/>
            <person name="Kagawa T.F."/>
            <person name="Liu W."/>
            <person name="Song Y."/>
            <person name="Salvetti E."/>
            <person name="Wrobel A."/>
            <person name="Rasinkangas P."/>
            <person name="Parkhill J."/>
            <person name="Rea M.C."/>
            <person name="O'Sullivan O."/>
            <person name="Ritari J."/>
            <person name="Douillard F.P."/>
            <person name="Paul Ross R."/>
            <person name="Yang R."/>
            <person name="Briner A.E."/>
            <person name="Felis G.E."/>
            <person name="de Vos W.M."/>
            <person name="Barrangou R."/>
            <person name="Klaenhammer T.R."/>
            <person name="Caufield P.W."/>
            <person name="Cui Y."/>
            <person name="Zhang H."/>
            <person name="O'Toole P.W."/>
        </authorList>
    </citation>
    <scope>NUCLEOTIDE SEQUENCE [LARGE SCALE GENOMIC DNA]</scope>
    <source>
        <strain evidence="12 13">DSM 19519</strain>
    </source>
</reference>
<dbReference type="InterPro" id="IPR018053">
    <property type="entry name" value="Glyco_hydro_32_AS"/>
</dbReference>
<dbReference type="InterPro" id="IPR013148">
    <property type="entry name" value="Glyco_hydro_32_N"/>
</dbReference>
<dbReference type="Proteomes" id="UP000051448">
    <property type="component" value="Unassembled WGS sequence"/>
</dbReference>
<accession>A0A0R1MEK7</accession>
<dbReference type="CDD" id="cd18623">
    <property type="entry name" value="GH32_ScrB-like"/>
    <property type="match status" value="1"/>
</dbReference>
<gene>
    <name evidence="12" type="ORF">FC92_GL000717</name>
</gene>
<comment type="caution">
    <text evidence="12">The sequence shown here is derived from an EMBL/GenBank/DDBJ whole genome shotgun (WGS) entry which is preliminary data.</text>
</comment>
<comment type="catalytic activity">
    <reaction evidence="8">
        <text>Hydrolysis of terminal non-reducing beta-D-fructofuranoside residues in beta-D-fructofuranosides.</text>
        <dbReference type="EC" id="3.2.1.26"/>
    </reaction>
</comment>
<protein>
    <recommendedName>
        <fullName evidence="4 8">Sucrose-6-phosphate hydrolase</fullName>
        <ecNumber evidence="3 8">3.2.1.26</ecNumber>
    </recommendedName>
    <alternativeName>
        <fullName evidence="7 9">Invertase</fullName>
    </alternativeName>
</protein>
<dbReference type="InterPro" id="IPR023296">
    <property type="entry name" value="Glyco_hydro_beta-prop_sf"/>
</dbReference>
<evidence type="ECO:0000256" key="3">
    <source>
        <dbReference type="ARBA" id="ARBA00012758"/>
    </source>
</evidence>